<evidence type="ECO:0000313" key="6">
    <source>
        <dbReference type="EMBL" id="CAF1191445.1"/>
    </source>
</evidence>
<reference evidence="6" key="1">
    <citation type="submission" date="2021-02" db="EMBL/GenBank/DDBJ databases">
        <authorList>
            <person name="Nowell W R."/>
        </authorList>
    </citation>
    <scope>NUCLEOTIDE SEQUENCE</scope>
</reference>
<dbReference type="EMBL" id="CAJNOU010001353">
    <property type="protein sequence ID" value="CAF1191445.1"/>
    <property type="molecule type" value="Genomic_DNA"/>
</dbReference>
<dbReference type="GO" id="GO:0045056">
    <property type="term" value="P:transcytosis"/>
    <property type="evidence" value="ECO:0007669"/>
    <property type="project" value="TreeGrafter"/>
</dbReference>
<dbReference type="GO" id="GO:0006886">
    <property type="term" value="P:intracellular protein transport"/>
    <property type="evidence" value="ECO:0007669"/>
    <property type="project" value="InterPro"/>
</dbReference>
<sequence>MAFWRSTSLFSSSTPSTTTINDNTINQETIERLCDRLQLATRIEDRRDALRDLKGYSKKCKLEVGTKSMILLADILQGDRTDLDLIQLALETLSNIMTYEVDNNDEQPNLPQDITIQFTELFIKNKEHVHAALDLIEETDFNIRRTSIKFLTILLTNCTKTLQDIILESGPMGVSKLVDLLQDEREVIRNDALLLLQILTRSNANIQKIVAFENGFERLFEILISEGGSDGGVIVEDCLSVLLNLLKNNPSNQSYFRESSFIRRLVDCFALNSIGEKHWLKQKETNINLFLQVIRILVSPTNSNQNIVACQRSISQCGLLHRLCVMLTMTTIPPDVLAEAINTIGDIVRGNNENQQFLGAVMNNTGEIPQPVLLSLLYTMVAGEKQLFPLRISILYCFQCYLYKNDYGKSMIVQTLLPQTANVPNQYTLGHLLIIGYLSKDIIASWCSSIALSHLIMDNQQLKEAILKVVLSIDQSQSNAKTLMEISIDLLENSSSSFHTRISILIFLCTWLSNCTLAVQAFLSIPSSISYLISQICAQSVADDLEVLIQSLCSFAFGLCLLFNNNQISTCSTESLERIIKKRIGIDLFQEKLELLSKSDYYAKALYKPQLKLSKSNDMALDYEFARLYKILEGSITRLLTTRTNDEQPRSSDQSSTMLVQYTDLIQQQSQQINTYQQQEKQFFEERDFYQKKIAELEQSLQEIRDQYTSLKFSSEQKQNSDDGLRTICEQQQMELEYLRNMMAYQQQQQQQQQYYYLTQPIENGIEQINLNNNDNQIVQNDERNSVNEQAVLKAQISELQEKLNAFDERCRVQTDEIARLQLENNVLQEKITNEKRKVSILESLEGQMQEIIDEKANLNNEYQKLNLVYQQNQKEQNDVLVLCSTYEDHLKQCRNIIQSAGLTVPKFLLEMDNTE</sequence>
<dbReference type="InterPro" id="IPR006953">
    <property type="entry name" value="Vesicle_Uso1_P115_head"/>
</dbReference>
<dbReference type="GO" id="GO:0048280">
    <property type="term" value="P:vesicle fusion with Golgi apparatus"/>
    <property type="evidence" value="ECO:0007669"/>
    <property type="project" value="InterPro"/>
</dbReference>
<dbReference type="GO" id="GO:0000139">
    <property type="term" value="C:Golgi membrane"/>
    <property type="evidence" value="ECO:0007669"/>
    <property type="project" value="InterPro"/>
</dbReference>
<dbReference type="GO" id="GO:0005795">
    <property type="term" value="C:Golgi stack"/>
    <property type="evidence" value="ECO:0007669"/>
    <property type="project" value="TreeGrafter"/>
</dbReference>
<dbReference type="InterPro" id="IPR024095">
    <property type="entry name" value="Vesicle_P115"/>
</dbReference>
<keyword evidence="3 4" id="KW-0175">Coiled coil</keyword>
<dbReference type="Proteomes" id="UP000663889">
    <property type="component" value="Unassembled WGS sequence"/>
</dbReference>
<dbReference type="Gene3D" id="1.25.10.10">
    <property type="entry name" value="Leucine-rich Repeat Variant"/>
    <property type="match status" value="1"/>
</dbReference>
<dbReference type="SUPFAM" id="SSF48371">
    <property type="entry name" value="ARM repeat"/>
    <property type="match status" value="2"/>
</dbReference>
<protein>
    <recommendedName>
        <fullName evidence="5">Vesicle tethering protein Uso1/P115-like head domain-containing protein</fullName>
    </recommendedName>
</protein>
<evidence type="ECO:0000256" key="4">
    <source>
        <dbReference type="SAM" id="Coils"/>
    </source>
</evidence>
<accession>A0A814VJ28</accession>
<dbReference type="Pfam" id="PF18770">
    <property type="entry name" value="Arm_vescicular"/>
    <property type="match status" value="1"/>
</dbReference>
<dbReference type="PANTHER" id="PTHR10013:SF0">
    <property type="entry name" value="GENERAL VESICULAR TRANSPORT FACTOR P115"/>
    <property type="match status" value="1"/>
</dbReference>
<dbReference type="GO" id="GO:0012507">
    <property type="term" value="C:ER to Golgi transport vesicle membrane"/>
    <property type="evidence" value="ECO:0007669"/>
    <property type="project" value="TreeGrafter"/>
</dbReference>
<evidence type="ECO:0000256" key="1">
    <source>
        <dbReference type="ARBA" id="ARBA00004555"/>
    </source>
</evidence>
<feature type="domain" description="Vesicle tethering protein Uso1/P115-like head" evidence="5">
    <location>
        <begin position="369"/>
        <end position="638"/>
    </location>
</feature>
<dbReference type="Pfam" id="PF04869">
    <property type="entry name" value="Uso1_p115_head"/>
    <property type="match status" value="1"/>
</dbReference>
<comment type="subcellular location">
    <subcellularLocation>
        <location evidence="1">Golgi apparatus</location>
    </subcellularLocation>
</comment>
<organism evidence="6 7">
    <name type="scientific">Rotaria sordida</name>
    <dbReference type="NCBI Taxonomy" id="392033"/>
    <lineage>
        <taxon>Eukaryota</taxon>
        <taxon>Metazoa</taxon>
        <taxon>Spiralia</taxon>
        <taxon>Gnathifera</taxon>
        <taxon>Rotifera</taxon>
        <taxon>Eurotatoria</taxon>
        <taxon>Bdelloidea</taxon>
        <taxon>Philodinida</taxon>
        <taxon>Philodinidae</taxon>
        <taxon>Rotaria</taxon>
    </lineage>
</organism>
<gene>
    <name evidence="6" type="ORF">SEV965_LOCUS20618</name>
</gene>
<dbReference type="AlphaFoldDB" id="A0A814VJ28"/>
<name>A0A814VJ28_9BILA</name>
<feature type="coiled-coil region" evidence="4">
    <location>
        <begin position="659"/>
        <end position="714"/>
    </location>
</feature>
<evidence type="ECO:0000259" key="5">
    <source>
        <dbReference type="Pfam" id="PF04869"/>
    </source>
</evidence>
<dbReference type="GO" id="GO:0005783">
    <property type="term" value="C:endoplasmic reticulum"/>
    <property type="evidence" value="ECO:0007669"/>
    <property type="project" value="TreeGrafter"/>
</dbReference>
<evidence type="ECO:0000256" key="3">
    <source>
        <dbReference type="ARBA" id="ARBA00023054"/>
    </source>
</evidence>
<evidence type="ECO:0000256" key="2">
    <source>
        <dbReference type="ARBA" id="ARBA00023034"/>
    </source>
</evidence>
<feature type="coiled-coil region" evidence="4">
    <location>
        <begin position="790"/>
        <end position="876"/>
    </location>
</feature>
<dbReference type="GO" id="GO:0006888">
    <property type="term" value="P:endoplasmic reticulum to Golgi vesicle-mediated transport"/>
    <property type="evidence" value="ECO:0007669"/>
    <property type="project" value="TreeGrafter"/>
</dbReference>
<dbReference type="InterPro" id="IPR011989">
    <property type="entry name" value="ARM-like"/>
</dbReference>
<dbReference type="InterPro" id="IPR016024">
    <property type="entry name" value="ARM-type_fold"/>
</dbReference>
<keyword evidence="2" id="KW-0333">Golgi apparatus</keyword>
<evidence type="ECO:0000313" key="7">
    <source>
        <dbReference type="Proteomes" id="UP000663889"/>
    </source>
</evidence>
<dbReference type="PANTHER" id="PTHR10013">
    <property type="entry name" value="GENERAL VESICULAR TRANSPORT FACTOR P115"/>
    <property type="match status" value="1"/>
</dbReference>
<dbReference type="InterPro" id="IPR041209">
    <property type="entry name" value="P115_Arm_rpt"/>
</dbReference>
<comment type="caution">
    <text evidence="6">The sequence shown here is derived from an EMBL/GenBank/DDBJ whole genome shotgun (WGS) entry which is preliminary data.</text>
</comment>
<proteinExistence type="predicted"/>
<dbReference type="GO" id="GO:0048211">
    <property type="term" value="P:Golgi vesicle docking"/>
    <property type="evidence" value="ECO:0007669"/>
    <property type="project" value="TreeGrafter"/>
</dbReference>